<keyword evidence="1" id="KW-0472">Membrane</keyword>
<protein>
    <submittedName>
        <fullName evidence="3">G-protein coupled receptors family 1 profile domain-containing protein</fullName>
    </submittedName>
</protein>
<dbReference type="Gene3D" id="1.20.1070.10">
    <property type="entry name" value="Rhodopsin 7-helix transmembrane proteins"/>
    <property type="match status" value="1"/>
</dbReference>
<evidence type="ECO:0000313" key="2">
    <source>
        <dbReference type="Proteomes" id="UP000887540"/>
    </source>
</evidence>
<dbReference type="Proteomes" id="UP000887540">
    <property type="component" value="Unplaced"/>
</dbReference>
<proteinExistence type="predicted"/>
<evidence type="ECO:0000256" key="1">
    <source>
        <dbReference type="SAM" id="Phobius"/>
    </source>
</evidence>
<keyword evidence="2" id="KW-1185">Reference proteome</keyword>
<dbReference type="AlphaFoldDB" id="A0A914CU17"/>
<evidence type="ECO:0000313" key="3">
    <source>
        <dbReference type="WBParaSite" id="ACRNAN_scaffold13750.g16221.t1"/>
    </source>
</evidence>
<dbReference type="PANTHER" id="PTHR46709:SF14">
    <property type="entry name" value="G-PROTEIN COUPLED RECEPTORS FAMILY 1 PROFILE DOMAIN-CONTAINING PROTEIN"/>
    <property type="match status" value="1"/>
</dbReference>
<keyword evidence="1" id="KW-0812">Transmembrane</keyword>
<reference evidence="3" key="1">
    <citation type="submission" date="2022-11" db="UniProtKB">
        <authorList>
            <consortium name="WormBaseParasite"/>
        </authorList>
    </citation>
    <scope>IDENTIFICATION</scope>
</reference>
<name>A0A914CU17_9BILA</name>
<keyword evidence="1" id="KW-1133">Transmembrane helix</keyword>
<accession>A0A914CU17</accession>
<dbReference type="PANTHER" id="PTHR46709">
    <property type="entry name" value="PROTEIN CBG23488-RELATED"/>
    <property type="match status" value="1"/>
</dbReference>
<dbReference type="SUPFAM" id="SSF81321">
    <property type="entry name" value="Family A G protein-coupled receptor-like"/>
    <property type="match status" value="1"/>
</dbReference>
<sequence>MFSNNLTLPEVSEGLPISEDGEIICGEYETYTLARFLFIFVSSWIALFGTSGNLFLLYLFSARNYPNTPPTLYPGVLAILDAIICAMYIFLFGADAAIVFLHIKEKPNPQTNVFRSRPLYHHGSFLVLLCPVENANCFCYDYI</sequence>
<feature type="transmembrane region" description="Helical" evidence="1">
    <location>
        <begin position="36"/>
        <end position="60"/>
    </location>
</feature>
<organism evidence="2 3">
    <name type="scientific">Acrobeloides nanus</name>
    <dbReference type="NCBI Taxonomy" id="290746"/>
    <lineage>
        <taxon>Eukaryota</taxon>
        <taxon>Metazoa</taxon>
        <taxon>Ecdysozoa</taxon>
        <taxon>Nematoda</taxon>
        <taxon>Chromadorea</taxon>
        <taxon>Rhabditida</taxon>
        <taxon>Tylenchina</taxon>
        <taxon>Cephalobomorpha</taxon>
        <taxon>Cephaloboidea</taxon>
        <taxon>Cephalobidae</taxon>
        <taxon>Acrobeloides</taxon>
    </lineage>
</organism>
<dbReference type="WBParaSite" id="ACRNAN_scaffold13750.g16221.t1">
    <property type="protein sequence ID" value="ACRNAN_scaffold13750.g16221.t1"/>
    <property type="gene ID" value="ACRNAN_scaffold13750.g16221"/>
</dbReference>
<feature type="transmembrane region" description="Helical" evidence="1">
    <location>
        <begin position="72"/>
        <end position="101"/>
    </location>
</feature>